<organism evidence="2 3">
    <name type="scientific">Nesidiocoris tenuis</name>
    <dbReference type="NCBI Taxonomy" id="355587"/>
    <lineage>
        <taxon>Eukaryota</taxon>
        <taxon>Metazoa</taxon>
        <taxon>Ecdysozoa</taxon>
        <taxon>Arthropoda</taxon>
        <taxon>Hexapoda</taxon>
        <taxon>Insecta</taxon>
        <taxon>Pterygota</taxon>
        <taxon>Neoptera</taxon>
        <taxon>Paraneoptera</taxon>
        <taxon>Hemiptera</taxon>
        <taxon>Heteroptera</taxon>
        <taxon>Panheteroptera</taxon>
        <taxon>Cimicomorpha</taxon>
        <taxon>Miridae</taxon>
        <taxon>Dicyphina</taxon>
        <taxon>Nesidiocoris</taxon>
    </lineage>
</organism>
<dbReference type="EMBL" id="CADCXU010033867">
    <property type="protein sequence ID" value="CAB0019174.1"/>
    <property type="molecule type" value="Genomic_DNA"/>
</dbReference>
<evidence type="ECO:0000313" key="2">
    <source>
        <dbReference type="EMBL" id="CAB0019174.1"/>
    </source>
</evidence>
<keyword evidence="3" id="KW-1185">Reference proteome</keyword>
<keyword evidence="1" id="KW-0732">Signal</keyword>
<dbReference type="Proteomes" id="UP000479000">
    <property type="component" value="Unassembled WGS sequence"/>
</dbReference>
<dbReference type="AlphaFoldDB" id="A0A6H5HVD5"/>
<evidence type="ECO:0000313" key="3">
    <source>
        <dbReference type="Proteomes" id="UP000479000"/>
    </source>
</evidence>
<reference evidence="2 3" key="1">
    <citation type="submission" date="2020-02" db="EMBL/GenBank/DDBJ databases">
        <authorList>
            <person name="Ferguson B K."/>
        </authorList>
    </citation>
    <scope>NUCLEOTIDE SEQUENCE [LARGE SCALE GENOMIC DNA]</scope>
</reference>
<proteinExistence type="predicted"/>
<feature type="chain" id="PRO_5026181706" description="Secreted protein" evidence="1">
    <location>
        <begin position="26"/>
        <end position="114"/>
    </location>
</feature>
<accession>A0A6H5HVD5</accession>
<feature type="non-terminal residue" evidence="2">
    <location>
        <position position="114"/>
    </location>
</feature>
<protein>
    <recommendedName>
        <fullName evidence="4">Secreted protein</fullName>
    </recommendedName>
</protein>
<feature type="signal peptide" evidence="1">
    <location>
        <begin position="1"/>
        <end position="25"/>
    </location>
</feature>
<name>A0A6H5HVD5_9HEMI</name>
<gene>
    <name evidence="2" type="ORF">NTEN_LOCUS22886</name>
</gene>
<evidence type="ECO:0008006" key="4">
    <source>
        <dbReference type="Google" id="ProtNLM"/>
    </source>
</evidence>
<evidence type="ECO:0000256" key="1">
    <source>
        <dbReference type="SAM" id="SignalP"/>
    </source>
</evidence>
<sequence length="114" mass="12885">MATVVAIKTVVVATAVVMEAADALATVVHKTAVKRWGSRLFFCRFPVLRRRGQQCGPHGKEEYGWARQSMVKQGYENFKKLIMIFFIENNETIDGAEGVLHRQDERPEQPGHAQ</sequence>